<reference evidence="1" key="2">
    <citation type="journal article" date="2015" name="Data Brief">
        <title>Shoot transcriptome of the giant reed, Arundo donax.</title>
        <authorList>
            <person name="Barrero R.A."/>
            <person name="Guerrero F.D."/>
            <person name="Moolhuijzen P."/>
            <person name="Goolsby J.A."/>
            <person name="Tidwell J."/>
            <person name="Bellgard S.E."/>
            <person name="Bellgard M.I."/>
        </authorList>
    </citation>
    <scope>NUCLEOTIDE SEQUENCE</scope>
    <source>
        <tissue evidence="1">Shoot tissue taken approximately 20 cm above the soil surface</tissue>
    </source>
</reference>
<protein>
    <submittedName>
        <fullName evidence="1">Uncharacterized protein</fullName>
    </submittedName>
</protein>
<reference evidence="1" key="1">
    <citation type="submission" date="2014-09" db="EMBL/GenBank/DDBJ databases">
        <authorList>
            <person name="Magalhaes I.L.F."/>
            <person name="Oliveira U."/>
            <person name="Santos F.R."/>
            <person name="Vidigal T.H.D.A."/>
            <person name="Brescovit A.D."/>
            <person name="Santos A.J."/>
        </authorList>
    </citation>
    <scope>NUCLEOTIDE SEQUENCE</scope>
    <source>
        <tissue evidence="1">Shoot tissue taken approximately 20 cm above the soil surface</tissue>
    </source>
</reference>
<sequence length="45" mass="5269">MLSFNSIFNRSFKWCPSKPIIGDPSNIFLAFRRVSLQHFFYTASP</sequence>
<dbReference type="EMBL" id="GBRH01236776">
    <property type="protein sequence ID" value="JAD61119.1"/>
    <property type="molecule type" value="Transcribed_RNA"/>
</dbReference>
<accession>A0A0A9BB16</accession>
<proteinExistence type="predicted"/>
<dbReference type="AlphaFoldDB" id="A0A0A9BB16"/>
<name>A0A0A9BB16_ARUDO</name>
<evidence type="ECO:0000313" key="1">
    <source>
        <dbReference type="EMBL" id="JAD61119.1"/>
    </source>
</evidence>
<organism evidence="1">
    <name type="scientific">Arundo donax</name>
    <name type="common">Giant reed</name>
    <name type="synonym">Donax arundinaceus</name>
    <dbReference type="NCBI Taxonomy" id="35708"/>
    <lineage>
        <taxon>Eukaryota</taxon>
        <taxon>Viridiplantae</taxon>
        <taxon>Streptophyta</taxon>
        <taxon>Embryophyta</taxon>
        <taxon>Tracheophyta</taxon>
        <taxon>Spermatophyta</taxon>
        <taxon>Magnoliopsida</taxon>
        <taxon>Liliopsida</taxon>
        <taxon>Poales</taxon>
        <taxon>Poaceae</taxon>
        <taxon>PACMAD clade</taxon>
        <taxon>Arundinoideae</taxon>
        <taxon>Arundineae</taxon>
        <taxon>Arundo</taxon>
    </lineage>
</organism>